<protein>
    <submittedName>
        <fullName evidence="2">Uncharacterized protein</fullName>
    </submittedName>
</protein>
<reference evidence="2" key="1">
    <citation type="submission" date="2023-03" db="EMBL/GenBank/DDBJ databases">
        <title>Edaphobacter sp.</title>
        <authorList>
            <person name="Huber K.J."/>
            <person name="Papendorf J."/>
            <person name="Pilke C."/>
            <person name="Bunk B."/>
            <person name="Sproeer C."/>
            <person name="Pester M."/>
        </authorList>
    </citation>
    <scope>NUCLEOTIDE SEQUENCE</scope>
    <source>
        <strain evidence="2">DSM 109919</strain>
    </source>
</reference>
<accession>A0AAU7CWL4</accession>
<keyword evidence="1" id="KW-0812">Transmembrane</keyword>
<dbReference type="RefSeq" id="WP_348267017.1">
    <property type="nucleotide sequence ID" value="NZ_CP121194.1"/>
</dbReference>
<feature type="transmembrane region" description="Helical" evidence="1">
    <location>
        <begin position="251"/>
        <end position="269"/>
    </location>
</feature>
<sequence length="504" mass="55490">MAFRLPNLSRIPRNPIIIGVLSLMTLLLAQGGDVEMVSLIVIFLVCAVFSYNLLGGAYTASGFLVAVIAMQEIGVPVLGKILFWQPVQSNLLVPYKLLTVDTLGMVGVLAAAYISTKFPLGKFVSRYLARSTVDLKLVAYGAFVTNVVVTVLIEIYYPGLSEDQKTTTTILLTAAQHLSGVLLILGAMLGIYSNIKRTNGKKSLDLLNFLILLYSFVLGVASFSKVGLMTPVFVWLLPALILKFRFKAVHFIVLALTIGFIQTIGMPIAQVGRSDVNRGTLQQTLTTWFANPTYFLQMVEVYNQNKLEEEKRDNSGNYYGERHLPYILERYSLLSPDDLLIAATDQNGRESLPVFHTVKCQLFSFLLPGQCELVASPNQEGRFAGIIPESDVTTGISFSDWADAYHRYGWPGIAVAIPCVFLVLFLVLNAAGSVQDSPWPMIYMYLCSGGQGSTEEGIFALLAVVTYWTPRLLVVYWVATQVIPWAGVMFGMKKNSRAALVTKA</sequence>
<feature type="transmembrane region" description="Helical" evidence="1">
    <location>
        <begin position="95"/>
        <end position="116"/>
    </location>
</feature>
<feature type="transmembrane region" description="Helical" evidence="1">
    <location>
        <begin position="12"/>
        <end position="30"/>
    </location>
</feature>
<dbReference type="KEGG" id="epl:P4G45_13575"/>
<feature type="transmembrane region" description="Helical" evidence="1">
    <location>
        <begin position="474"/>
        <end position="492"/>
    </location>
</feature>
<name>A0AAU7CWL4_9BACT</name>
<evidence type="ECO:0000313" key="2">
    <source>
        <dbReference type="EMBL" id="XBH09507.1"/>
    </source>
</evidence>
<keyword evidence="1" id="KW-1133">Transmembrane helix</keyword>
<gene>
    <name evidence="2" type="ORF">P4G45_13575</name>
</gene>
<proteinExistence type="predicted"/>
<feature type="transmembrane region" description="Helical" evidence="1">
    <location>
        <begin position="137"/>
        <end position="157"/>
    </location>
</feature>
<organism evidence="2">
    <name type="scientific">Edaphobacter paludis</name>
    <dbReference type="NCBI Taxonomy" id="3035702"/>
    <lineage>
        <taxon>Bacteria</taxon>
        <taxon>Pseudomonadati</taxon>
        <taxon>Acidobacteriota</taxon>
        <taxon>Terriglobia</taxon>
        <taxon>Terriglobales</taxon>
        <taxon>Acidobacteriaceae</taxon>
        <taxon>Edaphobacter</taxon>
    </lineage>
</organism>
<feature type="transmembrane region" description="Helical" evidence="1">
    <location>
        <begin position="204"/>
        <end position="222"/>
    </location>
</feature>
<dbReference type="EMBL" id="CP121194">
    <property type="protein sequence ID" value="XBH09507.1"/>
    <property type="molecule type" value="Genomic_DNA"/>
</dbReference>
<keyword evidence="1" id="KW-0472">Membrane</keyword>
<feature type="transmembrane region" description="Helical" evidence="1">
    <location>
        <begin position="169"/>
        <end position="192"/>
    </location>
</feature>
<dbReference type="AlphaFoldDB" id="A0AAU7CWL4"/>
<feature type="transmembrane region" description="Helical" evidence="1">
    <location>
        <begin position="36"/>
        <end position="54"/>
    </location>
</feature>
<feature type="transmembrane region" description="Helical" evidence="1">
    <location>
        <begin position="61"/>
        <end position="83"/>
    </location>
</feature>
<evidence type="ECO:0000256" key="1">
    <source>
        <dbReference type="SAM" id="Phobius"/>
    </source>
</evidence>
<feature type="transmembrane region" description="Helical" evidence="1">
    <location>
        <begin position="408"/>
        <end position="431"/>
    </location>
</feature>